<dbReference type="Proteomes" id="UP000552644">
    <property type="component" value="Unassembled WGS sequence"/>
</dbReference>
<dbReference type="InterPro" id="IPR006442">
    <property type="entry name" value="Antitoxin_Phd/YefM"/>
</dbReference>
<proteinExistence type="inferred from homology"/>
<organism evidence="3 4">
    <name type="scientific">Streptosporangium saharense</name>
    <dbReference type="NCBI Taxonomy" id="1706840"/>
    <lineage>
        <taxon>Bacteria</taxon>
        <taxon>Bacillati</taxon>
        <taxon>Actinomycetota</taxon>
        <taxon>Actinomycetes</taxon>
        <taxon>Streptosporangiales</taxon>
        <taxon>Streptosporangiaceae</taxon>
        <taxon>Streptosporangium</taxon>
    </lineage>
</organism>
<evidence type="ECO:0000313" key="3">
    <source>
        <dbReference type="EMBL" id="MBB4920997.1"/>
    </source>
</evidence>
<dbReference type="SUPFAM" id="SSF143120">
    <property type="entry name" value="YefM-like"/>
    <property type="match status" value="1"/>
</dbReference>
<gene>
    <name evidence="3" type="ORF">FHS44_008150</name>
</gene>
<comment type="function">
    <text evidence="2">Antitoxin component of a type II toxin-antitoxin (TA) system.</text>
</comment>
<dbReference type="AlphaFoldDB" id="A0A7W7VSC5"/>
<evidence type="ECO:0000256" key="1">
    <source>
        <dbReference type="ARBA" id="ARBA00009981"/>
    </source>
</evidence>
<accession>A0A7W7VSC5</accession>
<name>A0A7W7VSC5_9ACTN</name>
<dbReference type="EMBL" id="JACHJP010000022">
    <property type="protein sequence ID" value="MBB4920997.1"/>
    <property type="molecule type" value="Genomic_DNA"/>
</dbReference>
<protein>
    <recommendedName>
        <fullName evidence="2">Antitoxin</fullName>
    </recommendedName>
</protein>
<comment type="caution">
    <text evidence="3">The sequence shown here is derived from an EMBL/GenBank/DDBJ whole genome shotgun (WGS) entry which is preliminary data.</text>
</comment>
<dbReference type="InterPro" id="IPR036165">
    <property type="entry name" value="YefM-like_sf"/>
</dbReference>
<dbReference type="RefSeq" id="WP_184725844.1">
    <property type="nucleotide sequence ID" value="NZ_JACHJP010000022.1"/>
</dbReference>
<comment type="similarity">
    <text evidence="1 2">Belongs to the phD/YefM antitoxin family.</text>
</comment>
<dbReference type="Gene3D" id="3.40.1620.10">
    <property type="entry name" value="YefM-like domain"/>
    <property type="match status" value="1"/>
</dbReference>
<dbReference type="Pfam" id="PF02604">
    <property type="entry name" value="PhdYeFM_antitox"/>
    <property type="match status" value="1"/>
</dbReference>
<evidence type="ECO:0000313" key="4">
    <source>
        <dbReference type="Proteomes" id="UP000552644"/>
    </source>
</evidence>
<dbReference type="NCBIfam" id="TIGR01552">
    <property type="entry name" value="phd_fam"/>
    <property type="match status" value="1"/>
</dbReference>
<keyword evidence="4" id="KW-1185">Reference proteome</keyword>
<reference evidence="3 4" key="1">
    <citation type="submission" date="2020-08" db="EMBL/GenBank/DDBJ databases">
        <title>Genomic Encyclopedia of Type Strains, Phase III (KMG-III): the genomes of soil and plant-associated and newly described type strains.</title>
        <authorList>
            <person name="Whitman W."/>
        </authorList>
    </citation>
    <scope>NUCLEOTIDE SEQUENCE [LARGE SCALE GENOMIC DNA]</scope>
    <source>
        <strain evidence="3 4">CECT 8840</strain>
    </source>
</reference>
<evidence type="ECO:0000256" key="2">
    <source>
        <dbReference type="RuleBase" id="RU362080"/>
    </source>
</evidence>
<sequence>MAEDEMGMREARASFGDLIGRAEYGGQITYITRHGRRVAAIVPLDRIRPERPEAVDE</sequence>